<dbReference type="OrthoDB" id="572496at2"/>
<dbReference type="InterPro" id="IPR000182">
    <property type="entry name" value="GNAT_dom"/>
</dbReference>
<dbReference type="Proteomes" id="UP000242444">
    <property type="component" value="Unassembled WGS sequence"/>
</dbReference>
<feature type="domain" description="N-acetyltransferase" evidence="3">
    <location>
        <begin position="1"/>
        <end position="156"/>
    </location>
</feature>
<dbReference type="InterPro" id="IPR016181">
    <property type="entry name" value="Acyl_CoA_acyltransferase"/>
</dbReference>
<evidence type="ECO:0000256" key="2">
    <source>
        <dbReference type="ARBA" id="ARBA00023315"/>
    </source>
</evidence>
<dbReference type="AlphaFoldDB" id="A0A263D470"/>
<dbReference type="EMBL" id="NKYE01000008">
    <property type="protein sequence ID" value="OZM72256.1"/>
    <property type="molecule type" value="Genomic_DNA"/>
</dbReference>
<protein>
    <submittedName>
        <fullName evidence="4">GNAT family N-acetyltransferase</fullName>
    </submittedName>
</protein>
<evidence type="ECO:0000313" key="5">
    <source>
        <dbReference type="Proteomes" id="UP000242444"/>
    </source>
</evidence>
<gene>
    <name evidence="4" type="ORF">CFN78_14630</name>
</gene>
<dbReference type="RefSeq" id="WP_094863354.1">
    <property type="nucleotide sequence ID" value="NZ_NKYE01000008.1"/>
</dbReference>
<dbReference type="CDD" id="cd04301">
    <property type="entry name" value="NAT_SF"/>
    <property type="match status" value="1"/>
</dbReference>
<organism evidence="4 5">
    <name type="scientific">Amycolatopsis antarctica</name>
    <dbReference type="NCBI Taxonomy" id="1854586"/>
    <lineage>
        <taxon>Bacteria</taxon>
        <taxon>Bacillati</taxon>
        <taxon>Actinomycetota</taxon>
        <taxon>Actinomycetes</taxon>
        <taxon>Pseudonocardiales</taxon>
        <taxon>Pseudonocardiaceae</taxon>
        <taxon>Amycolatopsis</taxon>
    </lineage>
</organism>
<sequence>MIRLATEDDLAALPDIERAAGRCFAEIGMDAVAADEPPAPATLAGHVRRGHAWVHTAERNAPVAYLLLAIVDGCAHVEQVSVHPDHAGRRIGRGLLERAMGWARRHRYPAVTLTTFTAVPWNGPYYRRRGFRYLDRSEETPGLRRIRAQEAAHGLDRWPRACMRRDL</sequence>
<keyword evidence="5" id="KW-1185">Reference proteome</keyword>
<dbReference type="Gene3D" id="3.40.630.30">
    <property type="match status" value="1"/>
</dbReference>
<dbReference type="InParanoid" id="A0A263D470"/>
<dbReference type="Pfam" id="PF00583">
    <property type="entry name" value="Acetyltransf_1"/>
    <property type="match status" value="1"/>
</dbReference>
<evidence type="ECO:0000259" key="3">
    <source>
        <dbReference type="PROSITE" id="PS51186"/>
    </source>
</evidence>
<comment type="caution">
    <text evidence="4">The sequence shown here is derived from an EMBL/GenBank/DDBJ whole genome shotgun (WGS) entry which is preliminary data.</text>
</comment>
<keyword evidence="2" id="KW-0012">Acyltransferase</keyword>
<name>A0A263D470_9PSEU</name>
<dbReference type="PANTHER" id="PTHR43800:SF1">
    <property type="entry name" value="PEPTIDYL-LYSINE N-ACETYLTRANSFERASE YJAB"/>
    <property type="match status" value="1"/>
</dbReference>
<dbReference type="SUPFAM" id="SSF55729">
    <property type="entry name" value="Acyl-CoA N-acyltransferases (Nat)"/>
    <property type="match status" value="1"/>
</dbReference>
<reference evidence="4 5" key="1">
    <citation type="submission" date="2017-07" db="EMBL/GenBank/DDBJ databases">
        <title>Amycolatopsis antarcticus sp. nov., isolated from the surface of an Antarcticus brown macroalga.</title>
        <authorList>
            <person name="Wang J."/>
            <person name="Leiva S."/>
            <person name="Huang J."/>
            <person name="Huang Y."/>
        </authorList>
    </citation>
    <scope>NUCLEOTIDE SEQUENCE [LARGE SCALE GENOMIC DNA]</scope>
    <source>
        <strain evidence="4 5">AU-G6</strain>
    </source>
</reference>
<evidence type="ECO:0000313" key="4">
    <source>
        <dbReference type="EMBL" id="OZM72256.1"/>
    </source>
</evidence>
<keyword evidence="1 4" id="KW-0808">Transferase</keyword>
<dbReference type="PROSITE" id="PS51186">
    <property type="entry name" value="GNAT"/>
    <property type="match status" value="1"/>
</dbReference>
<evidence type="ECO:0000256" key="1">
    <source>
        <dbReference type="ARBA" id="ARBA00022679"/>
    </source>
</evidence>
<proteinExistence type="predicted"/>
<dbReference type="GO" id="GO:0016747">
    <property type="term" value="F:acyltransferase activity, transferring groups other than amino-acyl groups"/>
    <property type="evidence" value="ECO:0007669"/>
    <property type="project" value="InterPro"/>
</dbReference>
<accession>A0A263D470</accession>
<dbReference type="PANTHER" id="PTHR43800">
    <property type="entry name" value="PEPTIDYL-LYSINE N-ACETYLTRANSFERASE YJAB"/>
    <property type="match status" value="1"/>
</dbReference>